<name>A0A5R8YZF9_9ACTN</name>
<dbReference type="PROSITE" id="PS50995">
    <property type="entry name" value="HTH_MARR_2"/>
    <property type="match status" value="1"/>
</dbReference>
<sequence length="156" mass="17430">MSRHRSEALRSLMDAMRENAGRGLALHQAIADRFGLGPTDLKCLDLARHEPELTAGRLAESTGLSTSAVTALIDRLERGGFVERHRDPLDRRRVLIRSTGRHEAALTEIFSRIETEFLAVVDGYDDGQLEMLTEFVGRLNARAREVTTLLTGRPHQ</sequence>
<dbReference type="GO" id="GO:0003700">
    <property type="term" value="F:DNA-binding transcription factor activity"/>
    <property type="evidence" value="ECO:0007669"/>
    <property type="project" value="InterPro"/>
</dbReference>
<gene>
    <name evidence="2" type="ORF">FED44_17485</name>
</gene>
<feature type="domain" description="HTH marR-type" evidence="1">
    <location>
        <begin position="5"/>
        <end position="141"/>
    </location>
</feature>
<evidence type="ECO:0000313" key="2">
    <source>
        <dbReference type="EMBL" id="TLP58654.1"/>
    </source>
</evidence>
<dbReference type="InterPro" id="IPR039422">
    <property type="entry name" value="MarR/SlyA-like"/>
</dbReference>
<dbReference type="InterPro" id="IPR036388">
    <property type="entry name" value="WH-like_DNA-bd_sf"/>
</dbReference>
<proteinExistence type="predicted"/>
<dbReference type="PANTHER" id="PTHR33164:SF106">
    <property type="entry name" value="TRANSCRIPTIONAL REGULATORY PROTEIN"/>
    <property type="match status" value="1"/>
</dbReference>
<dbReference type="AlphaFoldDB" id="A0A5R8YZF9"/>
<dbReference type="EMBL" id="VANP01000006">
    <property type="protein sequence ID" value="TLP58654.1"/>
    <property type="molecule type" value="Genomic_DNA"/>
</dbReference>
<dbReference type="Pfam" id="PF01047">
    <property type="entry name" value="MarR"/>
    <property type="match status" value="1"/>
</dbReference>
<dbReference type="InterPro" id="IPR036390">
    <property type="entry name" value="WH_DNA-bd_sf"/>
</dbReference>
<dbReference type="InterPro" id="IPR000835">
    <property type="entry name" value="HTH_MarR-typ"/>
</dbReference>
<dbReference type="PANTHER" id="PTHR33164">
    <property type="entry name" value="TRANSCRIPTIONAL REGULATOR, MARR FAMILY"/>
    <property type="match status" value="1"/>
</dbReference>
<comment type="caution">
    <text evidence="2">The sequence shown here is derived from an EMBL/GenBank/DDBJ whole genome shotgun (WGS) entry which is preliminary data.</text>
</comment>
<dbReference type="SUPFAM" id="SSF46785">
    <property type="entry name" value="Winged helix' DNA-binding domain"/>
    <property type="match status" value="1"/>
</dbReference>
<dbReference type="InterPro" id="IPR011991">
    <property type="entry name" value="ArsR-like_HTH"/>
</dbReference>
<dbReference type="Gene3D" id="1.10.10.10">
    <property type="entry name" value="Winged helix-like DNA-binding domain superfamily/Winged helix DNA-binding domain"/>
    <property type="match status" value="1"/>
</dbReference>
<keyword evidence="3" id="KW-1185">Reference proteome</keyword>
<evidence type="ECO:0000313" key="3">
    <source>
        <dbReference type="Proteomes" id="UP000309033"/>
    </source>
</evidence>
<dbReference type="SMART" id="SM00347">
    <property type="entry name" value="HTH_MARR"/>
    <property type="match status" value="1"/>
</dbReference>
<dbReference type="GO" id="GO:0006950">
    <property type="term" value="P:response to stress"/>
    <property type="evidence" value="ECO:0007669"/>
    <property type="project" value="TreeGrafter"/>
</dbReference>
<reference evidence="2" key="1">
    <citation type="submission" date="2019-05" db="EMBL/GenBank/DDBJ databases">
        <title>Isolation, diversity and antifungal activity of Actinobacteria from wheat.</title>
        <authorList>
            <person name="Yu B."/>
        </authorList>
    </citation>
    <scope>NUCLEOTIDE SEQUENCE [LARGE SCALE GENOMIC DNA]</scope>
    <source>
        <strain evidence="2">NEAU-HEGS1-5</strain>
    </source>
</reference>
<dbReference type="PRINTS" id="PR00598">
    <property type="entry name" value="HTHMARR"/>
</dbReference>
<organism evidence="2 3">
    <name type="scientific">Microbispora triticiradicis</name>
    <dbReference type="NCBI Taxonomy" id="2200763"/>
    <lineage>
        <taxon>Bacteria</taxon>
        <taxon>Bacillati</taxon>
        <taxon>Actinomycetota</taxon>
        <taxon>Actinomycetes</taxon>
        <taxon>Streptosporangiales</taxon>
        <taxon>Streptosporangiaceae</taxon>
        <taxon>Microbispora</taxon>
    </lineage>
</organism>
<protein>
    <submittedName>
        <fullName evidence="2">MarR family transcriptional regulator</fullName>
    </submittedName>
</protein>
<dbReference type="Proteomes" id="UP000309033">
    <property type="component" value="Unassembled WGS sequence"/>
</dbReference>
<evidence type="ECO:0000259" key="1">
    <source>
        <dbReference type="PROSITE" id="PS50995"/>
    </source>
</evidence>
<dbReference type="CDD" id="cd00090">
    <property type="entry name" value="HTH_ARSR"/>
    <property type="match status" value="1"/>
</dbReference>
<dbReference type="OrthoDB" id="162531at2"/>
<accession>A0A5R8YZF9</accession>